<proteinExistence type="inferred from homology"/>
<keyword evidence="4" id="KW-1185">Reference proteome</keyword>
<dbReference type="Gene3D" id="3.30.110.40">
    <property type="entry name" value="TusA-like domain"/>
    <property type="match status" value="1"/>
</dbReference>
<protein>
    <submittedName>
        <fullName evidence="3">Preprotein translocase subunit TatB</fullName>
    </submittedName>
</protein>
<dbReference type="SUPFAM" id="SSF64307">
    <property type="entry name" value="SirA-like"/>
    <property type="match status" value="1"/>
</dbReference>
<evidence type="ECO:0000259" key="2">
    <source>
        <dbReference type="Pfam" id="PF01206"/>
    </source>
</evidence>
<accession>A0A3G1L0F7</accession>
<dbReference type="CDD" id="cd00291">
    <property type="entry name" value="SirA_YedF_YeeD"/>
    <property type="match status" value="1"/>
</dbReference>
<dbReference type="OrthoDB" id="9794210at2"/>
<evidence type="ECO:0000313" key="3">
    <source>
        <dbReference type="EMBL" id="ATW27965.1"/>
    </source>
</evidence>
<comment type="similarity">
    <text evidence="1">Belongs to the sulfur carrier protein TusA family.</text>
</comment>
<dbReference type="EMBL" id="CP017634">
    <property type="protein sequence ID" value="ATW27965.1"/>
    <property type="molecule type" value="Genomic_DNA"/>
</dbReference>
<feature type="domain" description="UPF0033" evidence="2">
    <location>
        <begin position="6"/>
        <end position="74"/>
    </location>
</feature>
<dbReference type="Pfam" id="PF01206">
    <property type="entry name" value="TusA"/>
    <property type="match status" value="1"/>
</dbReference>
<evidence type="ECO:0000313" key="4">
    <source>
        <dbReference type="Proteomes" id="UP000323521"/>
    </source>
</evidence>
<dbReference type="AlphaFoldDB" id="A0A3G1L0F7"/>
<sequence>MNPDKSLDLRGVSCPVNYVKAKLALEDLEEGQVLEVILDQGEPIMSVPESIKEEGHKILNIEPEDHWFRLFIQKIE</sequence>
<dbReference type="InterPro" id="IPR001455">
    <property type="entry name" value="TusA-like"/>
</dbReference>
<dbReference type="Proteomes" id="UP000323521">
    <property type="component" value="Chromosome"/>
</dbReference>
<gene>
    <name evidence="3" type="ORF">DCMF_27285</name>
</gene>
<dbReference type="PANTHER" id="PTHR33279:SF19">
    <property type="entry name" value="SSL1707 PROTEIN"/>
    <property type="match status" value="1"/>
</dbReference>
<dbReference type="RefSeq" id="WP_148137358.1">
    <property type="nucleotide sequence ID" value="NZ_CP017634.1"/>
</dbReference>
<dbReference type="InterPro" id="IPR036868">
    <property type="entry name" value="TusA-like_sf"/>
</dbReference>
<name>A0A3G1L0F7_FORW1</name>
<reference evidence="3 4" key="1">
    <citation type="submission" date="2016-10" db="EMBL/GenBank/DDBJ databases">
        <title>Complete Genome Sequence of Peptococcaceae strain DCMF.</title>
        <authorList>
            <person name="Edwards R.J."/>
            <person name="Holland S.I."/>
            <person name="Deshpande N.P."/>
            <person name="Wong Y.K."/>
            <person name="Ertan H."/>
            <person name="Manefield M."/>
            <person name="Russell T.L."/>
            <person name="Lee M.J."/>
        </authorList>
    </citation>
    <scope>NUCLEOTIDE SEQUENCE [LARGE SCALE GENOMIC DNA]</scope>
    <source>
        <strain evidence="3 4">DCMF</strain>
    </source>
</reference>
<evidence type="ECO:0000256" key="1">
    <source>
        <dbReference type="ARBA" id="ARBA00008984"/>
    </source>
</evidence>
<dbReference type="PANTHER" id="PTHR33279">
    <property type="entry name" value="SULFUR CARRIER PROTEIN YEDF-RELATED"/>
    <property type="match status" value="1"/>
</dbReference>
<organism evidence="3 4">
    <name type="scientific">Formimonas warabiya</name>
    <dbReference type="NCBI Taxonomy" id="1761012"/>
    <lineage>
        <taxon>Bacteria</taxon>
        <taxon>Bacillati</taxon>
        <taxon>Bacillota</taxon>
        <taxon>Clostridia</taxon>
        <taxon>Eubacteriales</taxon>
        <taxon>Peptococcaceae</taxon>
        <taxon>Candidatus Formimonas</taxon>
    </lineage>
</organism>
<dbReference type="KEGG" id="fwa:DCMF_27285"/>